<feature type="region of interest" description="Disordered" evidence="1">
    <location>
        <begin position="57"/>
        <end position="85"/>
    </location>
</feature>
<name>Q0U6Z4_PHANO</name>
<dbReference type="InParanoid" id="Q0U6Z4"/>
<dbReference type="KEGG" id="pno:SNOG_12470"/>
<evidence type="ECO:0000313" key="2">
    <source>
        <dbReference type="EMBL" id="EAT80283.1"/>
    </source>
</evidence>
<feature type="compositionally biased region" description="Basic and acidic residues" evidence="1">
    <location>
        <begin position="71"/>
        <end position="83"/>
    </location>
</feature>
<reference evidence="3" key="1">
    <citation type="journal article" date="2007" name="Plant Cell">
        <title>Dothideomycete-plant interactions illuminated by genome sequencing and EST analysis of the wheat pathogen Stagonospora nodorum.</title>
        <authorList>
            <person name="Hane J.K."/>
            <person name="Lowe R.G."/>
            <person name="Solomon P.S."/>
            <person name="Tan K.C."/>
            <person name="Schoch C.L."/>
            <person name="Spatafora J.W."/>
            <person name="Crous P.W."/>
            <person name="Kodira C."/>
            <person name="Birren B.W."/>
            <person name="Galagan J.E."/>
            <person name="Torriani S.F."/>
            <person name="McDonald B.A."/>
            <person name="Oliver R.P."/>
        </authorList>
    </citation>
    <scope>NUCLEOTIDE SEQUENCE [LARGE SCALE GENOMIC DNA]</scope>
    <source>
        <strain evidence="3">SN15 / ATCC MYA-4574 / FGSC 10173</strain>
    </source>
</reference>
<sequence>MREPLVLRVTSVLRDCLSWTALVAHGPNHGGSTRWGGSTAKEQASAKQQLANGLREGGTLGAGVAQGTIRGRSDPRQTPDRQRSQRLLITTRVAVVLSRQTRRRWRCGLLLVAL</sequence>
<gene>
    <name evidence="2" type="ORF">SNOG_12470</name>
</gene>
<dbReference type="AlphaFoldDB" id="Q0U6Z4"/>
<proteinExistence type="predicted"/>
<dbReference type="Proteomes" id="UP000001055">
    <property type="component" value="Unassembled WGS sequence"/>
</dbReference>
<protein>
    <submittedName>
        <fullName evidence="2">Uncharacterized protein</fullName>
    </submittedName>
</protein>
<dbReference type="EMBL" id="CH445346">
    <property type="protein sequence ID" value="EAT80283.1"/>
    <property type="molecule type" value="Genomic_DNA"/>
</dbReference>
<dbReference type="GeneID" id="5979601"/>
<organism evidence="2 3">
    <name type="scientific">Phaeosphaeria nodorum (strain SN15 / ATCC MYA-4574 / FGSC 10173)</name>
    <name type="common">Glume blotch fungus</name>
    <name type="synonym">Parastagonospora nodorum</name>
    <dbReference type="NCBI Taxonomy" id="321614"/>
    <lineage>
        <taxon>Eukaryota</taxon>
        <taxon>Fungi</taxon>
        <taxon>Dikarya</taxon>
        <taxon>Ascomycota</taxon>
        <taxon>Pezizomycotina</taxon>
        <taxon>Dothideomycetes</taxon>
        <taxon>Pleosporomycetidae</taxon>
        <taxon>Pleosporales</taxon>
        <taxon>Pleosporineae</taxon>
        <taxon>Phaeosphaeriaceae</taxon>
        <taxon>Parastagonospora</taxon>
    </lineage>
</organism>
<accession>Q0U6Z4</accession>
<dbReference type="RefSeq" id="XP_001802692.1">
    <property type="nucleotide sequence ID" value="XM_001802640.1"/>
</dbReference>
<evidence type="ECO:0000313" key="3">
    <source>
        <dbReference type="Proteomes" id="UP000001055"/>
    </source>
</evidence>
<evidence type="ECO:0000256" key="1">
    <source>
        <dbReference type="SAM" id="MobiDB-lite"/>
    </source>
</evidence>